<reference evidence="1 2" key="1">
    <citation type="submission" date="2020-07" db="EMBL/GenBank/DDBJ databases">
        <title>Description of Kordia aestuariivivens sp. nov., isolated from a tidal flat.</title>
        <authorList>
            <person name="Park S."/>
            <person name="Yoon J.-H."/>
        </authorList>
    </citation>
    <scope>NUCLEOTIDE SEQUENCE [LARGE SCALE GENOMIC DNA]</scope>
    <source>
        <strain evidence="1 2">YSTF-M3</strain>
    </source>
</reference>
<name>A0ABR7Q846_9FLAO</name>
<gene>
    <name evidence="1" type="ORF">H2O64_08250</name>
</gene>
<sequence>MSTNYSIEFGNETNDTWTLCIYQKFPESPGLESVSWKQTRVPKGGNSALQWNINYSACLVNYKQNNSKGVYSASQKLYTDLGKKWSCVFKEGVQQLESDGTAELGHLVIENKSLKRADLGIGVDGDLALVQKNVYSANSAQFIAKPKYYAALFRNLTKGEVISGNEIHPPIEVVFDGGQTEKKFIAKVEGSKFIFEEVGTNTRFEAPYDEIKEVLNS</sequence>
<protein>
    <submittedName>
        <fullName evidence="1">Uncharacterized protein</fullName>
    </submittedName>
</protein>
<organism evidence="1 2">
    <name type="scientific">Kordia aestuariivivens</name>
    <dbReference type="NCBI Taxonomy" id="2759037"/>
    <lineage>
        <taxon>Bacteria</taxon>
        <taxon>Pseudomonadati</taxon>
        <taxon>Bacteroidota</taxon>
        <taxon>Flavobacteriia</taxon>
        <taxon>Flavobacteriales</taxon>
        <taxon>Flavobacteriaceae</taxon>
        <taxon>Kordia</taxon>
    </lineage>
</organism>
<dbReference type="EMBL" id="JACGWS010000004">
    <property type="protein sequence ID" value="MBC8754663.1"/>
    <property type="molecule type" value="Genomic_DNA"/>
</dbReference>
<keyword evidence="2" id="KW-1185">Reference proteome</keyword>
<dbReference type="RefSeq" id="WP_187561714.1">
    <property type="nucleotide sequence ID" value="NZ_JACGWS010000004.1"/>
</dbReference>
<accession>A0ABR7Q846</accession>
<proteinExistence type="predicted"/>
<evidence type="ECO:0000313" key="1">
    <source>
        <dbReference type="EMBL" id="MBC8754663.1"/>
    </source>
</evidence>
<evidence type="ECO:0000313" key="2">
    <source>
        <dbReference type="Proteomes" id="UP000619238"/>
    </source>
</evidence>
<comment type="caution">
    <text evidence="1">The sequence shown here is derived from an EMBL/GenBank/DDBJ whole genome shotgun (WGS) entry which is preliminary data.</text>
</comment>
<dbReference type="Proteomes" id="UP000619238">
    <property type="component" value="Unassembled WGS sequence"/>
</dbReference>